<accession>A0AAJ5TCF7</accession>
<comment type="subcellular location">
    <subcellularLocation>
        <location evidence="1">Membrane</location>
        <topology evidence="1">Multi-pass membrane protein</topology>
    </subcellularLocation>
</comment>
<evidence type="ECO:0000256" key="1">
    <source>
        <dbReference type="ARBA" id="ARBA00004141"/>
    </source>
</evidence>
<evidence type="ECO:0000313" key="10">
    <source>
        <dbReference type="Proteomes" id="UP000289629"/>
    </source>
</evidence>
<evidence type="ECO:0000313" key="9">
    <source>
        <dbReference type="Proteomes" id="UP000224629"/>
    </source>
</evidence>
<gene>
    <name evidence="7" type="ORF">CSW10_01195</name>
    <name evidence="8" type="ORF">NCTC10125_00246</name>
</gene>
<keyword evidence="2 5" id="KW-0812">Transmembrane</keyword>
<dbReference type="Proteomes" id="UP000224629">
    <property type="component" value="Chromosome"/>
</dbReference>
<evidence type="ECO:0000256" key="2">
    <source>
        <dbReference type="ARBA" id="ARBA00022692"/>
    </source>
</evidence>
<sequence>MKNIFEKARFLRRFIAGLFDFVLLFLLFLLFFYLFLILTSWAKWKFYIWILSVFFLTFSYRILFVSFTKQTLGQYLTATKIHFFQENLNFRHKILILFKREIFLTLNWITSLLFASILLDLSFGITFNFFQNFNIQNQNFSLFQQISLSFPALFAKVNFFFLIINNLSIFGSKKLTIIDRYSKTTVYLKKVTLKNDYPSSIQANFIPVHWEGN</sequence>
<organism evidence="8 10">
    <name type="scientific">Mesomycoplasma dispar</name>
    <dbReference type="NCBI Taxonomy" id="86660"/>
    <lineage>
        <taxon>Bacteria</taxon>
        <taxon>Bacillati</taxon>
        <taxon>Mycoplasmatota</taxon>
        <taxon>Mycoplasmoidales</taxon>
        <taxon>Metamycoplasmataceae</taxon>
        <taxon>Mesomycoplasma</taxon>
    </lineage>
</organism>
<dbReference type="RefSeq" id="WP_044635288.1">
    <property type="nucleotide sequence ID" value="NZ_CP007229.1"/>
</dbReference>
<dbReference type="InterPro" id="IPR010432">
    <property type="entry name" value="RDD"/>
</dbReference>
<evidence type="ECO:0000256" key="4">
    <source>
        <dbReference type="ARBA" id="ARBA00023136"/>
    </source>
</evidence>
<feature type="transmembrane region" description="Helical" evidence="5">
    <location>
        <begin position="142"/>
        <end position="164"/>
    </location>
</feature>
<reference evidence="7 9" key="1">
    <citation type="submission" date="2017-10" db="EMBL/GenBank/DDBJ databases">
        <title>Genome-wide analysis of the first isolated strain mycoplasma dispar GS01.</title>
        <authorList>
            <person name="Hao H."/>
            <person name="Chen S."/>
            <person name="Zhao P."/>
            <person name="Chu Y."/>
            <person name="Liu Y."/>
        </authorList>
    </citation>
    <scope>NUCLEOTIDE SEQUENCE [LARGE SCALE GENOMIC DNA]</scope>
    <source>
        <strain evidence="7 9">GS01</strain>
    </source>
</reference>
<dbReference type="AlphaFoldDB" id="A0AAJ5TCF7"/>
<feature type="transmembrane region" description="Helical" evidence="5">
    <location>
        <begin position="21"/>
        <end position="40"/>
    </location>
</feature>
<evidence type="ECO:0000256" key="5">
    <source>
        <dbReference type="SAM" id="Phobius"/>
    </source>
</evidence>
<protein>
    <recommendedName>
        <fullName evidence="6">RDD domain-containing protein</fullName>
    </recommendedName>
</protein>
<keyword evidence="4 5" id="KW-0472">Membrane</keyword>
<evidence type="ECO:0000256" key="3">
    <source>
        <dbReference type="ARBA" id="ARBA00022989"/>
    </source>
</evidence>
<evidence type="ECO:0000313" key="8">
    <source>
        <dbReference type="EMBL" id="VEU61461.1"/>
    </source>
</evidence>
<feature type="domain" description="RDD" evidence="6">
    <location>
        <begin position="8"/>
        <end position="182"/>
    </location>
</feature>
<feature type="transmembrane region" description="Helical" evidence="5">
    <location>
        <begin position="46"/>
        <end position="64"/>
    </location>
</feature>
<keyword evidence="3 5" id="KW-1133">Transmembrane helix</keyword>
<evidence type="ECO:0000259" key="6">
    <source>
        <dbReference type="Pfam" id="PF06271"/>
    </source>
</evidence>
<dbReference type="EMBL" id="CP024161">
    <property type="protein sequence ID" value="ATP59565.1"/>
    <property type="molecule type" value="Genomic_DNA"/>
</dbReference>
<dbReference type="GO" id="GO:0016020">
    <property type="term" value="C:membrane"/>
    <property type="evidence" value="ECO:0007669"/>
    <property type="project" value="UniProtKB-SubCell"/>
</dbReference>
<name>A0AAJ5TCF7_9BACT</name>
<feature type="transmembrane region" description="Helical" evidence="5">
    <location>
        <begin position="102"/>
        <end position="130"/>
    </location>
</feature>
<dbReference type="Proteomes" id="UP000289629">
    <property type="component" value="Chromosome"/>
</dbReference>
<proteinExistence type="predicted"/>
<dbReference type="KEGG" id="mds:MDIS_01270"/>
<dbReference type="EMBL" id="LR214971">
    <property type="protein sequence ID" value="VEU61461.1"/>
    <property type="molecule type" value="Genomic_DNA"/>
</dbReference>
<dbReference type="Pfam" id="PF06271">
    <property type="entry name" value="RDD"/>
    <property type="match status" value="1"/>
</dbReference>
<reference evidence="8 10" key="2">
    <citation type="submission" date="2019-01" db="EMBL/GenBank/DDBJ databases">
        <authorList>
            <consortium name="Pathogen Informatics"/>
        </authorList>
    </citation>
    <scope>NUCLEOTIDE SEQUENCE [LARGE SCALE GENOMIC DNA]</scope>
    <source>
        <strain evidence="8 10">NCTC10125</strain>
    </source>
</reference>
<evidence type="ECO:0000313" key="7">
    <source>
        <dbReference type="EMBL" id="ATP59565.1"/>
    </source>
</evidence>
<keyword evidence="9" id="KW-1185">Reference proteome</keyword>